<protein>
    <submittedName>
        <fullName evidence="2">Uncharacterized protein</fullName>
    </submittedName>
</protein>
<feature type="region of interest" description="Disordered" evidence="1">
    <location>
        <begin position="168"/>
        <end position="191"/>
    </location>
</feature>
<evidence type="ECO:0000313" key="2">
    <source>
        <dbReference type="EMBL" id="ROP34745.1"/>
    </source>
</evidence>
<dbReference type="RefSeq" id="WP_148058082.1">
    <property type="nucleotide sequence ID" value="NZ_RJKN01000006.1"/>
</dbReference>
<dbReference type="AlphaFoldDB" id="A0A3N1GWX0"/>
<proteinExistence type="predicted"/>
<dbReference type="EMBL" id="RJKN01000006">
    <property type="protein sequence ID" value="ROP34745.1"/>
    <property type="molecule type" value="Genomic_DNA"/>
</dbReference>
<gene>
    <name evidence="2" type="ORF">EDC03_2567</name>
</gene>
<comment type="caution">
    <text evidence="2">The sequence shown here is derived from an EMBL/GenBank/DDBJ whole genome shotgun (WGS) entry which is preliminary data.</text>
</comment>
<keyword evidence="3" id="KW-1185">Reference proteome</keyword>
<feature type="compositionally biased region" description="Low complexity" evidence="1">
    <location>
        <begin position="1"/>
        <end position="10"/>
    </location>
</feature>
<feature type="compositionally biased region" description="Acidic residues" evidence="1">
    <location>
        <begin position="181"/>
        <end position="191"/>
    </location>
</feature>
<accession>A0A3N1GWX0</accession>
<evidence type="ECO:0000313" key="3">
    <source>
        <dbReference type="Proteomes" id="UP000276232"/>
    </source>
</evidence>
<organism evidence="2 3">
    <name type="scientific">Pseudokineococcus lusitanus</name>
    <dbReference type="NCBI Taxonomy" id="763993"/>
    <lineage>
        <taxon>Bacteria</taxon>
        <taxon>Bacillati</taxon>
        <taxon>Actinomycetota</taxon>
        <taxon>Actinomycetes</taxon>
        <taxon>Kineosporiales</taxon>
        <taxon>Kineosporiaceae</taxon>
        <taxon>Pseudokineococcus</taxon>
    </lineage>
</organism>
<evidence type="ECO:0000256" key="1">
    <source>
        <dbReference type="SAM" id="MobiDB-lite"/>
    </source>
</evidence>
<dbReference type="Proteomes" id="UP000276232">
    <property type="component" value="Unassembled WGS sequence"/>
</dbReference>
<dbReference type="InParanoid" id="A0A3N1GWX0"/>
<reference evidence="2 3" key="1">
    <citation type="journal article" date="2015" name="Stand. Genomic Sci.">
        <title>Genomic Encyclopedia of Bacterial and Archaeal Type Strains, Phase III: the genomes of soil and plant-associated and newly described type strains.</title>
        <authorList>
            <person name="Whitman W.B."/>
            <person name="Woyke T."/>
            <person name="Klenk H.P."/>
            <person name="Zhou Y."/>
            <person name="Lilburn T.G."/>
            <person name="Beck B.J."/>
            <person name="De Vos P."/>
            <person name="Vandamme P."/>
            <person name="Eisen J.A."/>
            <person name="Garrity G."/>
            <person name="Hugenholtz P."/>
            <person name="Kyrpides N.C."/>
        </authorList>
    </citation>
    <scope>NUCLEOTIDE SEQUENCE [LARGE SCALE GENOMIC DNA]</scope>
    <source>
        <strain evidence="2 3">CECT 7306</strain>
    </source>
</reference>
<feature type="region of interest" description="Disordered" evidence="1">
    <location>
        <begin position="1"/>
        <end position="42"/>
    </location>
</feature>
<feature type="compositionally biased region" description="Gly residues" evidence="1">
    <location>
        <begin position="11"/>
        <end position="31"/>
    </location>
</feature>
<name>A0A3N1GWX0_9ACTN</name>
<sequence>MSGGPPDSGAGDSGAGGGGAGDDGAGDGGPADGWAAARRDAPTEAVVGAEGRLFAWVAHVDDVPPRSVPADGGPVEGSGTGAQAYVLAAWLGAEAAYEAGHLADVTLQYLQEAVSRALGSSAEPSLLDWLADHGGREVDLRTLLDDPPRLQSLLRHVLAAQREWDATRDDDVEWLESPAGADEDDDGVGGR</sequence>